<dbReference type="AlphaFoldDB" id="A0A1L3ZXT7"/>
<dbReference type="SUPFAM" id="SSF48163">
    <property type="entry name" value="An anticodon-binding domain of class I aminoacyl-tRNA synthetases"/>
    <property type="match status" value="1"/>
</dbReference>
<keyword evidence="12" id="KW-1185">Reference proteome</keyword>
<evidence type="ECO:0000256" key="3">
    <source>
        <dbReference type="ARBA" id="ARBA00022490"/>
    </source>
</evidence>
<dbReference type="HAMAP" id="MF_00177">
    <property type="entry name" value="Lys_tRNA_synth_class1"/>
    <property type="match status" value="1"/>
</dbReference>
<gene>
    <name evidence="10" type="primary">lysS</name>
    <name evidence="11" type="ORF">BSL82_15090</name>
</gene>
<dbReference type="GO" id="GO:0004824">
    <property type="term" value="F:lysine-tRNA ligase activity"/>
    <property type="evidence" value="ECO:0007669"/>
    <property type="project" value="UniProtKB-UniRule"/>
</dbReference>
<comment type="catalytic activity">
    <reaction evidence="9 10">
        <text>tRNA(Lys) + L-lysine + ATP = L-lysyl-tRNA(Lys) + AMP + diphosphate</text>
        <dbReference type="Rhea" id="RHEA:20792"/>
        <dbReference type="Rhea" id="RHEA-COMP:9696"/>
        <dbReference type="Rhea" id="RHEA-COMP:9697"/>
        <dbReference type="ChEBI" id="CHEBI:30616"/>
        <dbReference type="ChEBI" id="CHEBI:32551"/>
        <dbReference type="ChEBI" id="CHEBI:33019"/>
        <dbReference type="ChEBI" id="CHEBI:78442"/>
        <dbReference type="ChEBI" id="CHEBI:78529"/>
        <dbReference type="ChEBI" id="CHEBI:456215"/>
        <dbReference type="EC" id="6.1.1.6"/>
    </reaction>
</comment>
<evidence type="ECO:0000256" key="4">
    <source>
        <dbReference type="ARBA" id="ARBA00022598"/>
    </source>
</evidence>
<sequence>MPNGTEEQQTLTEFRDAAVLSKAWPFEEARKLLNRYKDGTPAKGHVLFETGYGPSGLPHIGTFGEVARTNMVRRAYEILSDTATRLVAFSDDMDGLRKVPDNVPNQEMMAQHLGKPLTQVPDPFGKFESFAHHNNAMLRDFLDRFGFEYEFVSATECYRAGRFDDALKSVLTHYETIMGVMLPTLREDRRKTYSPILPVCPRTGVVLQVPLTEWNAEAGTVSYYDPEDGQDVTVSILSGGAKLQWKVDWAMRWVALGVDYEMAGKDLIDSVTQSSKIARILGARPPEGFNYEMFLDEKGEKISKSKGNGLSIEEWLTYATPESLALYMYREPRKAKQLHFGVIPKTVDEYYQFLGGYAGQPVEQKLGNPVFHIHGGNPPANVPPVSFALLLNLVAVAGTSDKAVLWGFVSRYVPGATAETQPELDRLLDYALAYHRDFIAPTLKRRAPDEREAAALSDLDARLAALPQDAAADAIQSEVFEAGKAAGFEPLRDWFKALYETLLGSSQGPRMGSFIALYGIANARKLIAEALRG</sequence>
<dbReference type="Proteomes" id="UP000182063">
    <property type="component" value="Chromosome"/>
</dbReference>
<dbReference type="Gene3D" id="3.40.50.620">
    <property type="entry name" value="HUPs"/>
    <property type="match status" value="2"/>
</dbReference>
<keyword evidence="4 10" id="KW-0436">Ligase</keyword>
<dbReference type="STRING" id="1921510.BSL82_15090"/>
<evidence type="ECO:0000256" key="2">
    <source>
        <dbReference type="ARBA" id="ARBA00005594"/>
    </source>
</evidence>
<evidence type="ECO:0000256" key="5">
    <source>
        <dbReference type="ARBA" id="ARBA00022741"/>
    </source>
</evidence>
<evidence type="ECO:0000256" key="6">
    <source>
        <dbReference type="ARBA" id="ARBA00022840"/>
    </source>
</evidence>
<dbReference type="PANTHER" id="PTHR37940">
    <property type="entry name" value="LYSINE--TRNA LIGASE"/>
    <property type="match status" value="1"/>
</dbReference>
<dbReference type="OrthoDB" id="9803151at2"/>
<evidence type="ECO:0000256" key="7">
    <source>
        <dbReference type="ARBA" id="ARBA00022917"/>
    </source>
</evidence>
<dbReference type="GO" id="GO:0006430">
    <property type="term" value="P:lysyl-tRNA aminoacylation"/>
    <property type="evidence" value="ECO:0007669"/>
    <property type="project" value="UniProtKB-UniRule"/>
</dbReference>
<name>A0A1L3ZXT7_9SPHN</name>
<reference evidence="12" key="1">
    <citation type="submission" date="2016-11" db="EMBL/GenBank/DDBJ databases">
        <title>Complete Genome Sequence of alachlor-degrading Sphingomonas sp. strain JJ-A5.</title>
        <authorList>
            <person name="Lee H."/>
            <person name="Ka J.-O."/>
        </authorList>
    </citation>
    <scope>NUCLEOTIDE SEQUENCE [LARGE SCALE GENOMIC DNA]</scope>
    <source>
        <strain evidence="12">JJ-A5</strain>
    </source>
</reference>
<dbReference type="SUPFAM" id="SSF52374">
    <property type="entry name" value="Nucleotidylyl transferase"/>
    <property type="match status" value="1"/>
</dbReference>
<evidence type="ECO:0000256" key="10">
    <source>
        <dbReference type="HAMAP-Rule" id="MF_00177"/>
    </source>
</evidence>
<evidence type="ECO:0000313" key="12">
    <source>
        <dbReference type="Proteomes" id="UP000182063"/>
    </source>
</evidence>
<keyword evidence="5 10" id="KW-0547">Nucleotide-binding</keyword>
<comment type="subcellular location">
    <subcellularLocation>
        <location evidence="1 10">Cytoplasm</location>
    </subcellularLocation>
</comment>
<protein>
    <recommendedName>
        <fullName evidence="10">Lysine--tRNA ligase</fullName>
        <ecNumber evidence="10">6.1.1.6</ecNumber>
    </recommendedName>
    <alternativeName>
        <fullName evidence="10">Lysyl-tRNA synthetase</fullName>
        <shortName evidence="10">LysRS</shortName>
    </alternativeName>
</protein>
<dbReference type="Pfam" id="PF01921">
    <property type="entry name" value="tRNA-synt_1f"/>
    <property type="match status" value="1"/>
</dbReference>
<dbReference type="GO" id="GO:0005737">
    <property type="term" value="C:cytoplasm"/>
    <property type="evidence" value="ECO:0007669"/>
    <property type="project" value="UniProtKB-SubCell"/>
</dbReference>
<keyword evidence="3 10" id="KW-0963">Cytoplasm</keyword>
<feature type="short sequence motif" description="'KMSKS' region" evidence="10">
    <location>
        <begin position="301"/>
        <end position="305"/>
    </location>
</feature>
<evidence type="ECO:0000256" key="1">
    <source>
        <dbReference type="ARBA" id="ARBA00004496"/>
    </source>
</evidence>
<dbReference type="RefSeq" id="WP_072598113.1">
    <property type="nucleotide sequence ID" value="NZ_CP018221.1"/>
</dbReference>
<dbReference type="PROSITE" id="PS00178">
    <property type="entry name" value="AA_TRNA_LIGASE_I"/>
    <property type="match status" value="1"/>
</dbReference>
<organism evidence="11 12">
    <name type="scientific">Tardibacter chloracetimidivorans</name>
    <dbReference type="NCBI Taxonomy" id="1921510"/>
    <lineage>
        <taxon>Bacteria</taxon>
        <taxon>Pseudomonadati</taxon>
        <taxon>Pseudomonadota</taxon>
        <taxon>Alphaproteobacteria</taxon>
        <taxon>Sphingomonadales</taxon>
        <taxon>Sphingomonadaceae</taxon>
        <taxon>Tardibacter</taxon>
    </lineage>
</organism>
<dbReference type="EMBL" id="CP018221">
    <property type="protein sequence ID" value="API60446.1"/>
    <property type="molecule type" value="Genomic_DNA"/>
</dbReference>
<dbReference type="NCBIfam" id="TIGR00467">
    <property type="entry name" value="lysS_arch"/>
    <property type="match status" value="1"/>
</dbReference>
<dbReference type="GO" id="GO:0000049">
    <property type="term" value="F:tRNA binding"/>
    <property type="evidence" value="ECO:0007669"/>
    <property type="project" value="InterPro"/>
</dbReference>
<feature type="short sequence motif" description="'HIGH' region" evidence="10">
    <location>
        <begin position="54"/>
        <end position="62"/>
    </location>
</feature>
<dbReference type="NCBIfam" id="NF001968">
    <property type="entry name" value="PRK00750.1-2"/>
    <property type="match status" value="1"/>
</dbReference>
<dbReference type="GO" id="GO:0005524">
    <property type="term" value="F:ATP binding"/>
    <property type="evidence" value="ECO:0007669"/>
    <property type="project" value="UniProtKB-UniRule"/>
</dbReference>
<dbReference type="InterPro" id="IPR002904">
    <property type="entry name" value="Lys-tRNA-ligase"/>
</dbReference>
<evidence type="ECO:0000256" key="9">
    <source>
        <dbReference type="ARBA" id="ARBA00048573"/>
    </source>
</evidence>
<dbReference type="Gene3D" id="1.10.10.350">
    <property type="match status" value="1"/>
</dbReference>
<keyword evidence="8 10" id="KW-0030">Aminoacyl-tRNA synthetase</keyword>
<dbReference type="InterPro" id="IPR014729">
    <property type="entry name" value="Rossmann-like_a/b/a_fold"/>
</dbReference>
<accession>A0A1L3ZXT7</accession>
<dbReference type="KEGG" id="sphj:BSL82_15090"/>
<comment type="similarity">
    <text evidence="2 10">Belongs to the class-I aminoacyl-tRNA synthetase family.</text>
</comment>
<evidence type="ECO:0000256" key="8">
    <source>
        <dbReference type="ARBA" id="ARBA00023146"/>
    </source>
</evidence>
<dbReference type="InterPro" id="IPR008925">
    <property type="entry name" value="aa_tRNA-synth_I_cd-bd_sf"/>
</dbReference>
<feature type="binding site" evidence="10">
    <location>
        <position position="304"/>
    </location>
    <ligand>
        <name>ATP</name>
        <dbReference type="ChEBI" id="CHEBI:30616"/>
    </ligand>
</feature>
<dbReference type="PANTHER" id="PTHR37940:SF1">
    <property type="entry name" value="LYSINE--TRNA LIGASE"/>
    <property type="match status" value="1"/>
</dbReference>
<proteinExistence type="inferred from homology"/>
<dbReference type="InterPro" id="IPR001412">
    <property type="entry name" value="aa-tRNA-synth_I_CS"/>
</dbReference>
<dbReference type="EC" id="6.1.1.6" evidence="10"/>
<keyword evidence="7 10" id="KW-0648">Protein biosynthesis</keyword>
<dbReference type="InterPro" id="IPR020751">
    <property type="entry name" value="aa-tRNA-synth_I_codon-bd_sub2"/>
</dbReference>
<evidence type="ECO:0000313" key="11">
    <source>
        <dbReference type="EMBL" id="API60446.1"/>
    </source>
</evidence>
<keyword evidence="6 10" id="KW-0067">ATP-binding</keyword>